<feature type="region of interest" description="Disordered" evidence="1">
    <location>
        <begin position="32"/>
        <end position="55"/>
    </location>
</feature>
<dbReference type="SMR" id="G4YZR6"/>
<dbReference type="RefSeq" id="XP_009521579.1">
    <property type="nucleotide sequence ID" value="XM_009523284.1"/>
</dbReference>
<feature type="non-terminal residue" evidence="2">
    <location>
        <position position="1"/>
    </location>
</feature>
<evidence type="ECO:0000313" key="3">
    <source>
        <dbReference type="Proteomes" id="UP000002640"/>
    </source>
</evidence>
<dbReference type="AlphaFoldDB" id="G4YZR6"/>
<name>G4YZR6_PHYSP</name>
<proteinExistence type="predicted"/>
<feature type="compositionally biased region" description="Low complexity" evidence="1">
    <location>
        <begin position="34"/>
        <end position="49"/>
    </location>
</feature>
<dbReference type="EMBL" id="JH159152">
    <property type="protein sequence ID" value="EGZ26291.1"/>
    <property type="molecule type" value="Genomic_DNA"/>
</dbReference>
<reference evidence="2 3" key="1">
    <citation type="journal article" date="2006" name="Science">
        <title>Phytophthora genome sequences uncover evolutionary origins and mechanisms of pathogenesis.</title>
        <authorList>
            <person name="Tyler B.M."/>
            <person name="Tripathy S."/>
            <person name="Zhang X."/>
            <person name="Dehal P."/>
            <person name="Jiang R.H."/>
            <person name="Aerts A."/>
            <person name="Arredondo F.D."/>
            <person name="Baxter L."/>
            <person name="Bensasson D."/>
            <person name="Beynon J.L."/>
            <person name="Chapman J."/>
            <person name="Damasceno C.M."/>
            <person name="Dorrance A.E."/>
            <person name="Dou D."/>
            <person name="Dickerman A.W."/>
            <person name="Dubchak I.L."/>
            <person name="Garbelotto M."/>
            <person name="Gijzen M."/>
            <person name="Gordon S.G."/>
            <person name="Govers F."/>
            <person name="Grunwald N.J."/>
            <person name="Huang W."/>
            <person name="Ivors K.L."/>
            <person name="Jones R.W."/>
            <person name="Kamoun S."/>
            <person name="Krampis K."/>
            <person name="Lamour K.H."/>
            <person name="Lee M.K."/>
            <person name="McDonald W.H."/>
            <person name="Medina M."/>
            <person name="Meijer H.J."/>
            <person name="Nordberg E.K."/>
            <person name="Maclean D.J."/>
            <person name="Ospina-Giraldo M.D."/>
            <person name="Morris P.F."/>
            <person name="Phuntumart V."/>
            <person name="Putnam N.H."/>
            <person name="Rash S."/>
            <person name="Rose J.K."/>
            <person name="Sakihama Y."/>
            <person name="Salamov A.A."/>
            <person name="Savidor A."/>
            <person name="Scheuring C.F."/>
            <person name="Smith B.M."/>
            <person name="Sobral B.W."/>
            <person name="Terry A."/>
            <person name="Torto-Alalibo T.A."/>
            <person name="Win J."/>
            <person name="Xu Z."/>
            <person name="Zhang H."/>
            <person name="Grigoriev I.V."/>
            <person name="Rokhsar D.S."/>
            <person name="Boore J.L."/>
        </authorList>
    </citation>
    <scope>NUCLEOTIDE SEQUENCE [LARGE SCALE GENOMIC DNA]</scope>
    <source>
        <strain evidence="2 3">P6497</strain>
    </source>
</reference>
<gene>
    <name evidence="2" type="ORF">PHYSODRAFT_390637</name>
</gene>
<accession>G4YZR6</accession>
<dbReference type="OMA" id="DMWNIIL"/>
<evidence type="ECO:0000313" key="2">
    <source>
        <dbReference type="EMBL" id="EGZ26291.1"/>
    </source>
</evidence>
<dbReference type="Proteomes" id="UP000002640">
    <property type="component" value="Unassembled WGS sequence"/>
</dbReference>
<feature type="non-terminal residue" evidence="2">
    <location>
        <position position="55"/>
    </location>
</feature>
<sequence>LDEYLEHFDWEEIGEYGDEVTVGLWSNLFETPRSASTSSSTAEGGDASTQAGTSA</sequence>
<protein>
    <submittedName>
        <fullName evidence="2">Uncharacterized protein</fullName>
    </submittedName>
</protein>
<dbReference type="KEGG" id="psoj:PHYSODRAFT_390637"/>
<dbReference type="InParanoid" id="G4YZR6"/>
<evidence type="ECO:0000256" key="1">
    <source>
        <dbReference type="SAM" id="MobiDB-lite"/>
    </source>
</evidence>
<keyword evidence="3" id="KW-1185">Reference proteome</keyword>
<organism evidence="2 3">
    <name type="scientific">Phytophthora sojae (strain P6497)</name>
    <name type="common">Soybean stem and root rot agent</name>
    <name type="synonym">Phytophthora megasperma f. sp. glycines</name>
    <dbReference type="NCBI Taxonomy" id="1094619"/>
    <lineage>
        <taxon>Eukaryota</taxon>
        <taxon>Sar</taxon>
        <taxon>Stramenopiles</taxon>
        <taxon>Oomycota</taxon>
        <taxon>Peronosporomycetes</taxon>
        <taxon>Peronosporales</taxon>
        <taxon>Peronosporaceae</taxon>
        <taxon>Phytophthora</taxon>
    </lineage>
</organism>
<dbReference type="GeneID" id="20651089"/>